<dbReference type="AlphaFoldDB" id="A0A0D7A003"/>
<evidence type="ECO:0000313" key="1">
    <source>
        <dbReference type="EMBL" id="KIY43148.1"/>
    </source>
</evidence>
<evidence type="ECO:0000313" key="2">
    <source>
        <dbReference type="Proteomes" id="UP000054144"/>
    </source>
</evidence>
<sequence>MAGETHYREWHGLIFELGHDVHLFFLPSSAIRIILPIIVHGYTLGYEDLRKLTQHLVGEDIRGYNHVPDPLDAIDRGMVEDEVEDEVEDSFLMDLIDVEHAFTSWADNVWAERKVRVPELFPIKCTAKEEREWKRRIKKQGERRDDWPQRFMLVTHKSKPHPTGKVNDNARVESEQTRKILDEFLSSVVPNAPEVLSAKDFTFTHVPMSRLICSNTFRKQIPLVK</sequence>
<gene>
    <name evidence="1" type="ORF">FISHEDRAFT_78801</name>
</gene>
<reference evidence="1 2" key="1">
    <citation type="journal article" date="2015" name="Fungal Genet. Biol.">
        <title>Evolution of novel wood decay mechanisms in Agaricales revealed by the genome sequences of Fistulina hepatica and Cylindrobasidium torrendii.</title>
        <authorList>
            <person name="Floudas D."/>
            <person name="Held B.W."/>
            <person name="Riley R."/>
            <person name="Nagy L.G."/>
            <person name="Koehler G."/>
            <person name="Ransdell A.S."/>
            <person name="Younus H."/>
            <person name="Chow J."/>
            <person name="Chiniquy J."/>
            <person name="Lipzen A."/>
            <person name="Tritt A."/>
            <person name="Sun H."/>
            <person name="Haridas S."/>
            <person name="LaButti K."/>
            <person name="Ohm R.A."/>
            <person name="Kues U."/>
            <person name="Blanchette R.A."/>
            <person name="Grigoriev I.V."/>
            <person name="Minto R.E."/>
            <person name="Hibbett D.S."/>
        </authorList>
    </citation>
    <scope>NUCLEOTIDE SEQUENCE [LARGE SCALE GENOMIC DNA]</scope>
    <source>
        <strain evidence="1 2">ATCC 64428</strain>
    </source>
</reference>
<dbReference type="Proteomes" id="UP000054144">
    <property type="component" value="Unassembled WGS sequence"/>
</dbReference>
<keyword evidence="2" id="KW-1185">Reference proteome</keyword>
<name>A0A0D7A003_9AGAR</name>
<protein>
    <submittedName>
        <fullName evidence="1">Uncharacterized protein</fullName>
    </submittedName>
</protein>
<organism evidence="1 2">
    <name type="scientific">Fistulina hepatica ATCC 64428</name>
    <dbReference type="NCBI Taxonomy" id="1128425"/>
    <lineage>
        <taxon>Eukaryota</taxon>
        <taxon>Fungi</taxon>
        <taxon>Dikarya</taxon>
        <taxon>Basidiomycota</taxon>
        <taxon>Agaricomycotina</taxon>
        <taxon>Agaricomycetes</taxon>
        <taxon>Agaricomycetidae</taxon>
        <taxon>Agaricales</taxon>
        <taxon>Fistulinaceae</taxon>
        <taxon>Fistulina</taxon>
    </lineage>
</organism>
<dbReference type="EMBL" id="KN882117">
    <property type="protein sequence ID" value="KIY43148.1"/>
    <property type="molecule type" value="Genomic_DNA"/>
</dbReference>
<proteinExistence type="predicted"/>
<accession>A0A0D7A003</accession>